<keyword evidence="1" id="KW-0472">Membrane</keyword>
<organism evidence="1 2">
    <name type="scientific">Portunus trituberculatus</name>
    <name type="common">Swimming crab</name>
    <name type="synonym">Neptunus trituberculatus</name>
    <dbReference type="NCBI Taxonomy" id="210409"/>
    <lineage>
        <taxon>Eukaryota</taxon>
        <taxon>Metazoa</taxon>
        <taxon>Ecdysozoa</taxon>
        <taxon>Arthropoda</taxon>
        <taxon>Crustacea</taxon>
        <taxon>Multicrustacea</taxon>
        <taxon>Malacostraca</taxon>
        <taxon>Eumalacostraca</taxon>
        <taxon>Eucarida</taxon>
        <taxon>Decapoda</taxon>
        <taxon>Pleocyemata</taxon>
        <taxon>Brachyura</taxon>
        <taxon>Eubrachyura</taxon>
        <taxon>Portunoidea</taxon>
        <taxon>Portunidae</taxon>
        <taxon>Portuninae</taxon>
        <taxon>Portunus</taxon>
    </lineage>
</organism>
<dbReference type="Gene3D" id="2.60.40.150">
    <property type="entry name" value="C2 domain"/>
    <property type="match status" value="1"/>
</dbReference>
<dbReference type="Proteomes" id="UP000324222">
    <property type="component" value="Unassembled WGS sequence"/>
</dbReference>
<accession>A0A5B7DJX3</accession>
<dbReference type="AlphaFoldDB" id="A0A5B7DJX3"/>
<keyword evidence="2" id="KW-1185">Reference proteome</keyword>
<proteinExistence type="predicted"/>
<evidence type="ECO:0000313" key="1">
    <source>
        <dbReference type="EMBL" id="MPC21901.1"/>
    </source>
</evidence>
<reference evidence="1 2" key="1">
    <citation type="submission" date="2019-05" db="EMBL/GenBank/DDBJ databases">
        <title>Another draft genome of Portunus trituberculatus and its Hox gene families provides insights of decapod evolution.</title>
        <authorList>
            <person name="Jeong J.-H."/>
            <person name="Song I."/>
            <person name="Kim S."/>
            <person name="Choi T."/>
            <person name="Kim D."/>
            <person name="Ryu S."/>
            <person name="Kim W."/>
        </authorList>
    </citation>
    <scope>NUCLEOTIDE SEQUENCE [LARGE SCALE GENOMIC DNA]</scope>
    <source>
        <tissue evidence="1">Muscle</tissue>
    </source>
</reference>
<sequence length="151" mass="16621">MVTPTFPGCEEPPNATSLQVFDYDWGLQDDFMGLATIDLTTLDLDKCTDVELPLSEPRKASPPYMGKLYMSLTLQPKTQEEKEQVGAASLSPSCVGKNSSRGVYCPTYMEKNKTSKMGKVYPETIFHINAVAGRGGMPLGSAWCGWEWVGR</sequence>
<dbReference type="InterPro" id="IPR035892">
    <property type="entry name" value="C2_domain_sf"/>
</dbReference>
<protein>
    <submittedName>
        <fullName evidence="1">Multiple C2 and transmembrane domain-containing protein 1</fullName>
    </submittedName>
</protein>
<gene>
    <name evidence="1" type="primary">MCTP1_2</name>
    <name evidence="1" type="ORF">E2C01_014903</name>
</gene>
<dbReference type="OrthoDB" id="5973539at2759"/>
<dbReference type="EMBL" id="VSRR010001029">
    <property type="protein sequence ID" value="MPC21901.1"/>
    <property type="molecule type" value="Genomic_DNA"/>
</dbReference>
<comment type="caution">
    <text evidence="1">The sequence shown here is derived from an EMBL/GenBank/DDBJ whole genome shotgun (WGS) entry which is preliminary data.</text>
</comment>
<keyword evidence="1" id="KW-0812">Transmembrane</keyword>
<name>A0A5B7DJX3_PORTR</name>
<dbReference type="SUPFAM" id="SSF49562">
    <property type="entry name" value="C2 domain (Calcium/lipid-binding domain, CaLB)"/>
    <property type="match status" value="1"/>
</dbReference>
<evidence type="ECO:0000313" key="2">
    <source>
        <dbReference type="Proteomes" id="UP000324222"/>
    </source>
</evidence>